<proteinExistence type="predicted"/>
<sequence length="87" mass="9932">MSETIRSALREESTNIVKFNEALSDIIDESMQNGLFQSRFNPQHIASVLVGIYFNALITWSSAETKEDLKEIFHPQFEIVWEGIAAQ</sequence>
<dbReference type="InterPro" id="IPR036271">
    <property type="entry name" value="Tet_transcr_reg_TetR-rel_C_sf"/>
</dbReference>
<dbReference type="EMBL" id="CP045915">
    <property type="protein sequence ID" value="QGH33913.1"/>
    <property type="molecule type" value="Genomic_DNA"/>
</dbReference>
<name>A0A5Q2TIV7_9BACI</name>
<dbReference type="InterPro" id="IPR013570">
    <property type="entry name" value="Tscrpt_reg_YsiA_C"/>
</dbReference>
<reference evidence="2 3" key="1">
    <citation type="submission" date="2019-11" db="EMBL/GenBank/DDBJ databases">
        <title>Gracilibacillus salitolerans sp. nov., a moderate halophile isolated from a saline soil in northwest China.</title>
        <authorList>
            <person name="Gan L."/>
        </authorList>
    </citation>
    <scope>NUCLEOTIDE SEQUENCE [LARGE SCALE GENOMIC DNA]</scope>
    <source>
        <strain evidence="2 3">SCU50</strain>
    </source>
</reference>
<dbReference type="KEGG" id="grc:GI584_07710"/>
<evidence type="ECO:0000313" key="3">
    <source>
        <dbReference type="Proteomes" id="UP000339690"/>
    </source>
</evidence>
<dbReference type="Pfam" id="PF08359">
    <property type="entry name" value="TetR_C_4"/>
    <property type="match status" value="1"/>
</dbReference>
<dbReference type="RefSeq" id="WP_153790851.1">
    <property type="nucleotide sequence ID" value="NZ_CP045915.1"/>
</dbReference>
<protein>
    <recommendedName>
        <fullName evidence="1">Transcription regulator YsiA C-terminal domain-containing protein</fullName>
    </recommendedName>
</protein>
<dbReference type="Proteomes" id="UP000339690">
    <property type="component" value="Chromosome"/>
</dbReference>
<accession>A0A5Q2TIV7</accession>
<dbReference type="SUPFAM" id="SSF48498">
    <property type="entry name" value="Tetracyclin repressor-like, C-terminal domain"/>
    <property type="match status" value="1"/>
</dbReference>
<evidence type="ECO:0000313" key="2">
    <source>
        <dbReference type="EMBL" id="QGH33913.1"/>
    </source>
</evidence>
<dbReference type="Gene3D" id="1.10.357.10">
    <property type="entry name" value="Tetracycline Repressor, domain 2"/>
    <property type="match status" value="1"/>
</dbReference>
<keyword evidence="3" id="KW-1185">Reference proteome</keyword>
<evidence type="ECO:0000259" key="1">
    <source>
        <dbReference type="Pfam" id="PF08359"/>
    </source>
</evidence>
<organism evidence="2 3">
    <name type="scientific">Gracilibacillus salitolerans</name>
    <dbReference type="NCBI Taxonomy" id="2663022"/>
    <lineage>
        <taxon>Bacteria</taxon>
        <taxon>Bacillati</taxon>
        <taxon>Bacillota</taxon>
        <taxon>Bacilli</taxon>
        <taxon>Bacillales</taxon>
        <taxon>Bacillaceae</taxon>
        <taxon>Gracilibacillus</taxon>
    </lineage>
</organism>
<dbReference type="AlphaFoldDB" id="A0A5Q2TIV7"/>
<feature type="domain" description="Transcription regulator YsiA C-terminal" evidence="1">
    <location>
        <begin position="9"/>
        <end position="81"/>
    </location>
</feature>
<gene>
    <name evidence="2" type="ORF">GI584_07710</name>
</gene>